<comment type="similarity">
    <text evidence="1">Belongs to the HesB/IscA family.</text>
</comment>
<evidence type="ECO:0000256" key="1">
    <source>
        <dbReference type="ARBA" id="ARBA00006718"/>
    </source>
</evidence>
<feature type="domain" description="Core" evidence="2">
    <location>
        <begin position="10"/>
        <end position="111"/>
    </location>
</feature>
<dbReference type="NCBIfam" id="TIGR00049">
    <property type="entry name" value="iron-sulfur cluster assembly accessory protein"/>
    <property type="match status" value="1"/>
</dbReference>
<protein>
    <submittedName>
        <fullName evidence="3">Iron-binding protein IscA</fullName>
    </submittedName>
</protein>
<gene>
    <name evidence="3" type="ORF">Trichorick_00868</name>
</gene>
<reference evidence="3 4" key="1">
    <citation type="submission" date="2022-10" db="EMBL/GenBank/DDBJ databases">
        <title>Host association and intracellularity evolved multiple times independently in the Rickettsiales.</title>
        <authorList>
            <person name="Castelli M."/>
            <person name="Nardi T."/>
            <person name="Gammuto L."/>
            <person name="Bellinzona G."/>
            <person name="Sabaneyeva E."/>
            <person name="Potekhin A."/>
            <person name="Serra V."/>
            <person name="Petroni G."/>
            <person name="Sassera D."/>
        </authorList>
    </citation>
    <scope>NUCLEOTIDE SEQUENCE [LARGE SCALE GENOMIC DNA]</scope>
    <source>
        <strain evidence="3 4">Kr 154-4</strain>
    </source>
</reference>
<keyword evidence="4" id="KW-1185">Reference proteome</keyword>
<evidence type="ECO:0000313" key="4">
    <source>
        <dbReference type="Proteomes" id="UP001326613"/>
    </source>
</evidence>
<sequence length="115" mass="12892">MTAIRPKQVLVLTEPAVEQIKLLLKKSQKPVVGIRIGVKSGGCSGYSYYFEYADEKKPFDEVIEQHGVTILIDPKALMYLIGTEMDYHNDQFKSGFVFVNPNEKGRCGCGKSFNV</sequence>
<dbReference type="RefSeq" id="WP_323737795.1">
    <property type="nucleotide sequence ID" value="NZ_CP112932.1"/>
</dbReference>
<name>A0ABZ0USH6_9RICK</name>
<evidence type="ECO:0000313" key="3">
    <source>
        <dbReference type="EMBL" id="WPY00978.1"/>
    </source>
</evidence>
<evidence type="ECO:0000259" key="2">
    <source>
        <dbReference type="Pfam" id="PF01521"/>
    </source>
</evidence>
<dbReference type="Proteomes" id="UP001326613">
    <property type="component" value="Chromosome"/>
</dbReference>
<dbReference type="Gene3D" id="2.60.300.12">
    <property type="entry name" value="HesB-like domain"/>
    <property type="match status" value="1"/>
</dbReference>
<dbReference type="PANTHER" id="PTHR10072:SF41">
    <property type="entry name" value="IRON-SULFUR CLUSTER ASSEMBLY 1 HOMOLOG, MITOCHONDRIAL"/>
    <property type="match status" value="1"/>
</dbReference>
<dbReference type="Pfam" id="PF01521">
    <property type="entry name" value="Fe-S_biosyn"/>
    <property type="match status" value="1"/>
</dbReference>
<dbReference type="InterPro" id="IPR035903">
    <property type="entry name" value="HesB-like_dom_sf"/>
</dbReference>
<dbReference type="PROSITE" id="PS01152">
    <property type="entry name" value="HESB"/>
    <property type="match status" value="1"/>
</dbReference>
<dbReference type="SUPFAM" id="SSF89360">
    <property type="entry name" value="HesB-like domain"/>
    <property type="match status" value="1"/>
</dbReference>
<organism evidence="3 4">
    <name type="scientific">Candidatus Trichorickettsia mobilis</name>
    <dbReference type="NCBI Taxonomy" id="1346319"/>
    <lineage>
        <taxon>Bacteria</taxon>
        <taxon>Pseudomonadati</taxon>
        <taxon>Pseudomonadota</taxon>
        <taxon>Alphaproteobacteria</taxon>
        <taxon>Rickettsiales</taxon>
        <taxon>Rickettsiaceae</taxon>
        <taxon>Rickettsieae</taxon>
        <taxon>Candidatus Trichorickettsia</taxon>
    </lineage>
</organism>
<dbReference type="InterPro" id="IPR016092">
    <property type="entry name" value="ATAP"/>
</dbReference>
<dbReference type="InterPro" id="IPR050322">
    <property type="entry name" value="Fe-S_cluster_asmbl/transfer"/>
</dbReference>
<accession>A0ABZ0USH6</accession>
<dbReference type="EMBL" id="CP112932">
    <property type="protein sequence ID" value="WPY00978.1"/>
    <property type="molecule type" value="Genomic_DNA"/>
</dbReference>
<proteinExistence type="inferred from homology"/>
<dbReference type="InterPro" id="IPR017870">
    <property type="entry name" value="FeS_cluster_insertion_CS"/>
</dbReference>
<dbReference type="PANTHER" id="PTHR10072">
    <property type="entry name" value="IRON-SULFUR CLUSTER ASSEMBLY PROTEIN"/>
    <property type="match status" value="1"/>
</dbReference>
<dbReference type="InterPro" id="IPR000361">
    <property type="entry name" value="ATAP_core_dom"/>
</dbReference>